<evidence type="ECO:0000313" key="3">
    <source>
        <dbReference type="Proteomes" id="UP000663970"/>
    </source>
</evidence>
<dbReference type="RefSeq" id="WP_156896472.1">
    <property type="nucleotide sequence ID" value="NZ_JAEKJY010000002.1"/>
</dbReference>
<name>A0ABS3DV11_9BACI</name>
<dbReference type="EMBL" id="JAEKJY010000002">
    <property type="protein sequence ID" value="MBN8235189.1"/>
    <property type="molecule type" value="Genomic_DNA"/>
</dbReference>
<dbReference type="Proteomes" id="UP000663970">
    <property type="component" value="Unassembled WGS sequence"/>
</dbReference>
<feature type="coiled-coil region" evidence="1">
    <location>
        <begin position="5"/>
        <end position="46"/>
    </location>
</feature>
<evidence type="ECO:0000256" key="1">
    <source>
        <dbReference type="SAM" id="Coils"/>
    </source>
</evidence>
<keyword evidence="3" id="KW-1185">Reference proteome</keyword>
<comment type="caution">
    <text evidence="2">The sequence shown here is derived from an EMBL/GenBank/DDBJ whole genome shotgun (WGS) entry which is preliminary data.</text>
</comment>
<keyword evidence="1" id="KW-0175">Coiled coil</keyword>
<sequence>MREDMIRVLDQRDILVKENEKLQQQLEEERQKVAMLQEKLQQEQLLSKSGA</sequence>
<accession>A0ABS3DV11</accession>
<proteinExistence type="predicted"/>
<organism evidence="2 3">
    <name type="scientific">Halobacillus kuroshimensis</name>
    <dbReference type="NCBI Taxonomy" id="302481"/>
    <lineage>
        <taxon>Bacteria</taxon>
        <taxon>Bacillati</taxon>
        <taxon>Bacillota</taxon>
        <taxon>Bacilli</taxon>
        <taxon>Bacillales</taxon>
        <taxon>Bacillaceae</taxon>
        <taxon>Halobacillus</taxon>
    </lineage>
</organism>
<evidence type="ECO:0000313" key="2">
    <source>
        <dbReference type="EMBL" id="MBN8235189.1"/>
    </source>
</evidence>
<gene>
    <name evidence="2" type="ORF">JF544_07990</name>
</gene>
<protein>
    <submittedName>
        <fullName evidence="2">Uncharacterized protein</fullName>
    </submittedName>
</protein>
<reference evidence="2 3" key="1">
    <citation type="submission" date="2020-12" db="EMBL/GenBank/DDBJ databases">
        <title>Oil enriched cultivation method for isolating marine PHA-producing bacteria.</title>
        <authorList>
            <person name="Zheng W."/>
            <person name="Yu S."/>
            <person name="Huang Y."/>
        </authorList>
    </citation>
    <scope>NUCLEOTIDE SEQUENCE [LARGE SCALE GENOMIC DNA]</scope>
    <source>
        <strain evidence="2 3">SY-2-6</strain>
    </source>
</reference>